<name>A0A0F8U819_9EURO</name>
<evidence type="ECO:0000256" key="1">
    <source>
        <dbReference type="SAM" id="MobiDB-lite"/>
    </source>
</evidence>
<dbReference type="AlphaFoldDB" id="A0A0F8U819"/>
<feature type="region of interest" description="Disordered" evidence="1">
    <location>
        <begin position="169"/>
        <end position="327"/>
    </location>
</feature>
<evidence type="ECO:0000313" key="3">
    <source>
        <dbReference type="Proteomes" id="UP000034291"/>
    </source>
</evidence>
<protein>
    <submittedName>
        <fullName evidence="2">Uncharacterized protein</fullName>
    </submittedName>
</protein>
<proteinExistence type="predicted"/>
<gene>
    <name evidence="2" type="ORF">ARAM_002872</name>
</gene>
<dbReference type="OrthoDB" id="5372734at2759"/>
<feature type="region of interest" description="Disordered" evidence="1">
    <location>
        <begin position="21"/>
        <end position="44"/>
    </location>
</feature>
<sequence>MSDDEEYYDEFDDDDIFWVEEPDPDVADDLAATSTNDPAIPDDPSLEAVEFFSDWDELSDDYYDEDPTVVRRLRAMGAWTNHNEALAAKVDNSPPTKRRKTNAPATDITSFQGVVWKLPTDETDFVQIYAPGEGDKVEKVALLKNWREIFKNANPAIARLRVRSATSGPLASEVDGLDSGDFLPPEPSLDDASTGASSPSVAVEEFRDDGLGSTTSVTDMPSEKTLYSAPVHTSVVVNSPSELPVHSKRVERSAEQELKAESQPSKAPAPSNRKRKASVSLDEPHDQGETTSRPATKTRSKRVASSKGAPAPATSSGPIRRSTRNKK</sequence>
<dbReference type="EMBL" id="JZBS01003146">
    <property type="protein sequence ID" value="KKK15899.1"/>
    <property type="molecule type" value="Genomic_DNA"/>
</dbReference>
<comment type="caution">
    <text evidence="2">The sequence shown here is derived from an EMBL/GenBank/DDBJ whole genome shotgun (WGS) entry which is preliminary data.</text>
</comment>
<accession>A0A0F8U819</accession>
<keyword evidence="3" id="KW-1185">Reference proteome</keyword>
<evidence type="ECO:0000313" key="2">
    <source>
        <dbReference type="EMBL" id="KKK15899.1"/>
    </source>
</evidence>
<reference evidence="2 3" key="1">
    <citation type="submission" date="2015-02" db="EMBL/GenBank/DDBJ databases">
        <title>Draft Genome Sequences of Two Closely-Related Aflatoxigenic Aspergillus Species Obtained from the Cote d'Ivoire.</title>
        <authorList>
            <person name="Moore G.G."/>
            <person name="Beltz S.B."/>
            <person name="Mack B.M."/>
        </authorList>
    </citation>
    <scope>NUCLEOTIDE SEQUENCE [LARGE SCALE GENOMIC DNA]</scope>
    <source>
        <strain evidence="2 3">SRRC1468</strain>
    </source>
</reference>
<organism evidence="2 3">
    <name type="scientific">Aspergillus rambellii</name>
    <dbReference type="NCBI Taxonomy" id="308745"/>
    <lineage>
        <taxon>Eukaryota</taxon>
        <taxon>Fungi</taxon>
        <taxon>Dikarya</taxon>
        <taxon>Ascomycota</taxon>
        <taxon>Pezizomycotina</taxon>
        <taxon>Eurotiomycetes</taxon>
        <taxon>Eurotiomycetidae</taxon>
        <taxon>Eurotiales</taxon>
        <taxon>Aspergillaceae</taxon>
        <taxon>Aspergillus</taxon>
        <taxon>Aspergillus subgen. Nidulantes</taxon>
    </lineage>
</organism>
<feature type="compositionally biased region" description="Basic and acidic residues" evidence="1">
    <location>
        <begin position="248"/>
        <end position="260"/>
    </location>
</feature>
<dbReference type="Proteomes" id="UP000034291">
    <property type="component" value="Unassembled WGS sequence"/>
</dbReference>
<dbReference type="STRING" id="308745.A0A0F8U819"/>